<sequence>MEKNYSIRDLITVEDESGNQISYEVEALFDMRGETYALLRSEDDTVLMQVEEDEHGQHLIGLSNEAEKDNILDAYQIAVDAAPAEEFGGDIR</sequence>
<dbReference type="InterPro" id="IPR009711">
    <property type="entry name" value="UPF0473"/>
</dbReference>
<gene>
    <name evidence="1" type="ORF">H0185_05000</name>
</gene>
<accession>A0ABS7K1Q1</accession>
<proteinExistence type="predicted"/>
<dbReference type="RefSeq" id="WP_221871769.1">
    <property type="nucleotide sequence ID" value="NZ_JACWFH010000007.1"/>
</dbReference>
<keyword evidence="2" id="KW-1185">Reference proteome</keyword>
<name>A0ABS7K1Q1_9BACI</name>
<evidence type="ECO:0000313" key="1">
    <source>
        <dbReference type="EMBL" id="MBY0096161.1"/>
    </source>
</evidence>
<reference evidence="1 2" key="1">
    <citation type="submission" date="2020-07" db="EMBL/GenBank/DDBJ databases">
        <title>Fungal Genomes of the International Space Station.</title>
        <authorList>
            <person name="Seuylemezian A."/>
            <person name="Singh N.K."/>
            <person name="Wood J."/>
            <person name="Venkateswaran K."/>
        </authorList>
    </citation>
    <scope>NUCLEOTIDE SEQUENCE [LARGE SCALE GENOMIC DNA]</scope>
    <source>
        <strain evidence="1 2">PL-B2</strain>
    </source>
</reference>
<protein>
    <submittedName>
        <fullName evidence="1">DUF1292 domain-containing protein</fullName>
    </submittedName>
</protein>
<organism evidence="1 2">
    <name type="scientific">Mesobacillus maritimus</name>
    <dbReference type="NCBI Taxonomy" id="1643336"/>
    <lineage>
        <taxon>Bacteria</taxon>
        <taxon>Bacillati</taxon>
        <taxon>Bacillota</taxon>
        <taxon>Bacilli</taxon>
        <taxon>Bacillales</taxon>
        <taxon>Bacillaceae</taxon>
        <taxon>Mesobacillus</taxon>
    </lineage>
</organism>
<dbReference type="Pfam" id="PF06949">
    <property type="entry name" value="DUF1292"/>
    <property type="match status" value="1"/>
</dbReference>
<dbReference type="Proteomes" id="UP000769780">
    <property type="component" value="Unassembled WGS sequence"/>
</dbReference>
<evidence type="ECO:0000313" key="2">
    <source>
        <dbReference type="Proteomes" id="UP000769780"/>
    </source>
</evidence>
<dbReference type="EMBL" id="JACWFH010000007">
    <property type="protein sequence ID" value="MBY0096161.1"/>
    <property type="molecule type" value="Genomic_DNA"/>
</dbReference>
<comment type="caution">
    <text evidence="1">The sequence shown here is derived from an EMBL/GenBank/DDBJ whole genome shotgun (WGS) entry which is preliminary data.</text>
</comment>